<dbReference type="OrthoDB" id="4951845at2759"/>
<evidence type="ECO:0000313" key="2">
    <source>
        <dbReference type="EMBL" id="TBU23305.1"/>
    </source>
</evidence>
<dbReference type="SUPFAM" id="SSF52833">
    <property type="entry name" value="Thioredoxin-like"/>
    <property type="match status" value="1"/>
</dbReference>
<dbReference type="Gene3D" id="3.40.30.10">
    <property type="entry name" value="Glutaredoxin"/>
    <property type="match status" value="1"/>
</dbReference>
<feature type="domain" description="GST N-terminal" evidence="1">
    <location>
        <begin position="10"/>
        <end position="101"/>
    </location>
</feature>
<evidence type="ECO:0000259" key="1">
    <source>
        <dbReference type="PROSITE" id="PS50404"/>
    </source>
</evidence>
<protein>
    <recommendedName>
        <fullName evidence="1">GST N-terminal domain-containing protein</fullName>
    </recommendedName>
</protein>
<organism evidence="2">
    <name type="scientific">Dichomitus squalens</name>
    <dbReference type="NCBI Taxonomy" id="114155"/>
    <lineage>
        <taxon>Eukaryota</taxon>
        <taxon>Fungi</taxon>
        <taxon>Dikarya</taxon>
        <taxon>Basidiomycota</taxon>
        <taxon>Agaricomycotina</taxon>
        <taxon>Agaricomycetes</taxon>
        <taxon>Polyporales</taxon>
        <taxon>Polyporaceae</taxon>
        <taxon>Dichomitus</taxon>
    </lineage>
</organism>
<dbReference type="Proteomes" id="UP000292957">
    <property type="component" value="Unassembled WGS sequence"/>
</dbReference>
<proteinExistence type="predicted"/>
<dbReference type="AlphaFoldDB" id="A0A4Q9M8D4"/>
<dbReference type="InterPro" id="IPR054416">
    <property type="entry name" value="GST_UstS-like_C"/>
</dbReference>
<sequence length="279" mass="31876">MSEPIIFYDIVSNAKAKAWSPNTWKARICLNIKNIPYKTIWVEFPDIEDVCKKIGAQATGQKPDGRPHYTLPAIYDPNTKAAVSDSMTIARYLDKTYPETRVVLSVEADAFTVMFEESFWSVFPTYGPFNIIVPPLYRILRPASQPYFRKTREERLGKFEELAPPGSTKRAEKWEETRQGLHRIATWLGAAPDSSGEEKLFFMGSKVGITFADIRLASFFIWFKTCLGEDSEEWKDMIAWDGGRWARFTAAFEEFEVVDDGEDLESARAHLNVTAMGRK</sequence>
<dbReference type="Pfam" id="PF22041">
    <property type="entry name" value="GST_C_7"/>
    <property type="match status" value="1"/>
</dbReference>
<reference evidence="2" key="1">
    <citation type="submission" date="2019-01" db="EMBL/GenBank/DDBJ databases">
        <title>Draft genome sequences of three monokaryotic isolates of the white-rot basidiomycete fungus Dichomitus squalens.</title>
        <authorList>
            <consortium name="DOE Joint Genome Institute"/>
            <person name="Lopez S.C."/>
            <person name="Andreopoulos B."/>
            <person name="Pangilinan J."/>
            <person name="Lipzen A."/>
            <person name="Riley R."/>
            <person name="Ahrendt S."/>
            <person name="Ng V."/>
            <person name="Barry K."/>
            <person name="Daum C."/>
            <person name="Grigoriev I.V."/>
            <person name="Hilden K.S."/>
            <person name="Makela M.R."/>
            <person name="de Vries R.P."/>
        </authorList>
    </citation>
    <scope>NUCLEOTIDE SEQUENCE [LARGE SCALE GENOMIC DNA]</scope>
    <source>
        <strain evidence="2">OM18370.1</strain>
    </source>
</reference>
<dbReference type="Pfam" id="PF13409">
    <property type="entry name" value="GST_N_2"/>
    <property type="match status" value="1"/>
</dbReference>
<gene>
    <name evidence="2" type="ORF">BD311DRAFT_731616</name>
</gene>
<dbReference type="EMBL" id="ML143509">
    <property type="protein sequence ID" value="TBU23305.1"/>
    <property type="molecule type" value="Genomic_DNA"/>
</dbReference>
<dbReference type="Gene3D" id="1.20.1050.10">
    <property type="match status" value="1"/>
</dbReference>
<dbReference type="PROSITE" id="PS50404">
    <property type="entry name" value="GST_NTER"/>
    <property type="match status" value="1"/>
</dbReference>
<dbReference type="InterPro" id="IPR004045">
    <property type="entry name" value="Glutathione_S-Trfase_N"/>
</dbReference>
<accession>A0A4Q9M8D4</accession>
<name>A0A4Q9M8D4_9APHY</name>
<dbReference type="InterPro" id="IPR036249">
    <property type="entry name" value="Thioredoxin-like_sf"/>
</dbReference>